<feature type="transmembrane region" description="Helical" evidence="10">
    <location>
        <begin position="6"/>
        <end position="27"/>
    </location>
</feature>
<proteinExistence type="predicted"/>
<evidence type="ECO:0000256" key="4">
    <source>
        <dbReference type="ARBA" id="ARBA00022692"/>
    </source>
</evidence>
<dbReference type="RefSeq" id="WP_259094121.1">
    <property type="nucleotide sequence ID" value="NZ_CP130454.1"/>
</dbReference>
<gene>
    <name evidence="11" type="ORF">M2350_000785</name>
</gene>
<accession>A0ABT2EN90</accession>
<keyword evidence="3 11" id="KW-0808">Transferase</keyword>
<keyword evidence="5 10" id="KW-1133">Transmembrane helix</keyword>
<feature type="transmembrane region" description="Helical" evidence="10">
    <location>
        <begin position="111"/>
        <end position="134"/>
    </location>
</feature>
<evidence type="ECO:0000256" key="1">
    <source>
        <dbReference type="ARBA" id="ARBA00022475"/>
    </source>
</evidence>
<keyword evidence="6" id="KW-0443">Lipid metabolism</keyword>
<dbReference type="InterPro" id="IPR003811">
    <property type="entry name" value="G3P_acylTferase_PlsY"/>
</dbReference>
<evidence type="ECO:0000256" key="5">
    <source>
        <dbReference type="ARBA" id="ARBA00022989"/>
    </source>
</evidence>
<dbReference type="EMBL" id="JANUCP010000001">
    <property type="protein sequence ID" value="MCS3918388.1"/>
    <property type="molecule type" value="Genomic_DNA"/>
</dbReference>
<dbReference type="Proteomes" id="UP001204798">
    <property type="component" value="Unassembled WGS sequence"/>
</dbReference>
<keyword evidence="1" id="KW-1003">Cell membrane</keyword>
<reference evidence="11 12" key="1">
    <citation type="submission" date="2022-08" db="EMBL/GenBank/DDBJ databases">
        <title>Bacterial and archaeal communities from various locations to study Microbial Dark Matter (Phase II).</title>
        <authorList>
            <person name="Stepanauskas R."/>
        </authorList>
    </citation>
    <scope>NUCLEOTIDE SEQUENCE [LARGE SCALE GENOMIC DNA]</scope>
    <source>
        <strain evidence="11 12">PD1</strain>
    </source>
</reference>
<evidence type="ECO:0000256" key="7">
    <source>
        <dbReference type="ARBA" id="ARBA00023136"/>
    </source>
</evidence>
<comment type="caution">
    <text evidence="11">The sequence shown here is derived from an EMBL/GenBank/DDBJ whole genome shotgun (WGS) entry which is preliminary data.</text>
</comment>
<keyword evidence="2" id="KW-0444">Lipid biosynthesis</keyword>
<dbReference type="EC" id="2.3.1.15" evidence="11"/>
<evidence type="ECO:0000313" key="11">
    <source>
        <dbReference type="EMBL" id="MCS3918388.1"/>
    </source>
</evidence>
<keyword evidence="11" id="KW-0012">Acyltransferase</keyword>
<organism evidence="11 12">
    <name type="scientific">Candidatus Fervidibacter sacchari</name>
    <dbReference type="NCBI Taxonomy" id="1448929"/>
    <lineage>
        <taxon>Bacteria</taxon>
        <taxon>Candidatus Fervidibacterota</taxon>
        <taxon>Candidatus Fervidibacter</taxon>
    </lineage>
</organism>
<protein>
    <submittedName>
        <fullName evidence="11">Glycerol-3-phosphate acyltransferase PlsY</fullName>
        <ecNumber evidence="11">2.3.1.15</ecNumber>
    </submittedName>
</protein>
<keyword evidence="8" id="KW-0594">Phospholipid biosynthesis</keyword>
<evidence type="ECO:0000313" key="12">
    <source>
        <dbReference type="Proteomes" id="UP001204798"/>
    </source>
</evidence>
<sequence length="201" mass="22310">MDYLLWTLIAFASGSLMFSHWIGLVVLKKDIRTVGNGNPGAVNLWRAGGKAWSIVGFLLDYIKGLAPVIAAQHMGGIEGVGLIPVAFAPVVGHAFSPWLRGRGGKAIAVSFGVWTGVSLWEGPAVFGALLSLWYAVSARDGWTVFMASLCFGGYLIFRGVQDWLVLWVLVSTVLTIKHFSELRRGWQWRPWVYRIFRRDRS</sequence>
<dbReference type="SMART" id="SM01207">
    <property type="entry name" value="G3P_acyltransf"/>
    <property type="match status" value="1"/>
</dbReference>
<evidence type="ECO:0000256" key="10">
    <source>
        <dbReference type="SAM" id="Phobius"/>
    </source>
</evidence>
<evidence type="ECO:0000256" key="6">
    <source>
        <dbReference type="ARBA" id="ARBA00023098"/>
    </source>
</evidence>
<evidence type="ECO:0000256" key="9">
    <source>
        <dbReference type="ARBA" id="ARBA00023264"/>
    </source>
</evidence>
<feature type="transmembrane region" description="Helical" evidence="10">
    <location>
        <begin position="79"/>
        <end position="99"/>
    </location>
</feature>
<dbReference type="PANTHER" id="PTHR30309:SF1">
    <property type="entry name" value="GLYCEROL-3-PHOSPHATE ACYLTRANSFERASE 1"/>
    <property type="match status" value="1"/>
</dbReference>
<dbReference type="PANTHER" id="PTHR30309">
    <property type="entry name" value="INNER MEMBRANE PROTEIN YGIH"/>
    <property type="match status" value="1"/>
</dbReference>
<dbReference type="Pfam" id="PF02660">
    <property type="entry name" value="G3P_acyltransf"/>
    <property type="match status" value="1"/>
</dbReference>
<evidence type="ECO:0000256" key="3">
    <source>
        <dbReference type="ARBA" id="ARBA00022679"/>
    </source>
</evidence>
<feature type="transmembrane region" description="Helical" evidence="10">
    <location>
        <begin position="163"/>
        <end position="180"/>
    </location>
</feature>
<keyword evidence="4 10" id="KW-0812">Transmembrane</keyword>
<name>A0ABT2EN90_9BACT</name>
<evidence type="ECO:0000256" key="2">
    <source>
        <dbReference type="ARBA" id="ARBA00022516"/>
    </source>
</evidence>
<keyword evidence="12" id="KW-1185">Reference proteome</keyword>
<keyword evidence="7 10" id="KW-0472">Membrane</keyword>
<dbReference type="GO" id="GO:0004366">
    <property type="term" value="F:glycerol-3-phosphate O-acyltransferase activity"/>
    <property type="evidence" value="ECO:0007669"/>
    <property type="project" value="UniProtKB-EC"/>
</dbReference>
<keyword evidence="9" id="KW-1208">Phospholipid metabolism</keyword>
<evidence type="ECO:0000256" key="8">
    <source>
        <dbReference type="ARBA" id="ARBA00023209"/>
    </source>
</evidence>